<organism evidence="2 3">
    <name type="scientific">Lentinula raphanica</name>
    <dbReference type="NCBI Taxonomy" id="153919"/>
    <lineage>
        <taxon>Eukaryota</taxon>
        <taxon>Fungi</taxon>
        <taxon>Dikarya</taxon>
        <taxon>Basidiomycota</taxon>
        <taxon>Agaricomycotina</taxon>
        <taxon>Agaricomycetes</taxon>
        <taxon>Agaricomycetidae</taxon>
        <taxon>Agaricales</taxon>
        <taxon>Marasmiineae</taxon>
        <taxon>Omphalotaceae</taxon>
        <taxon>Lentinula</taxon>
    </lineage>
</organism>
<evidence type="ECO:0000313" key="2">
    <source>
        <dbReference type="EMBL" id="KAJ3832769.1"/>
    </source>
</evidence>
<accession>A0AA38U5L0</accession>
<feature type="compositionally biased region" description="Basic residues" evidence="1">
    <location>
        <begin position="186"/>
        <end position="197"/>
    </location>
</feature>
<dbReference type="Gene3D" id="3.40.30.10">
    <property type="entry name" value="Glutaredoxin"/>
    <property type="match status" value="1"/>
</dbReference>
<keyword evidence="3" id="KW-1185">Reference proteome</keyword>
<dbReference type="AlphaFoldDB" id="A0AA38U5L0"/>
<gene>
    <name evidence="2" type="ORF">F5878DRAFT_646495</name>
</gene>
<feature type="compositionally biased region" description="Polar residues" evidence="1">
    <location>
        <begin position="8"/>
        <end position="20"/>
    </location>
</feature>
<feature type="region of interest" description="Disordered" evidence="1">
    <location>
        <begin position="255"/>
        <end position="289"/>
    </location>
</feature>
<feature type="region of interest" description="Disordered" evidence="1">
    <location>
        <begin position="1"/>
        <end position="27"/>
    </location>
</feature>
<proteinExistence type="predicted"/>
<evidence type="ECO:0000256" key="1">
    <source>
        <dbReference type="SAM" id="MobiDB-lite"/>
    </source>
</evidence>
<dbReference type="EMBL" id="MU806857">
    <property type="protein sequence ID" value="KAJ3832769.1"/>
    <property type="molecule type" value="Genomic_DNA"/>
</dbReference>
<name>A0AA38U5L0_9AGAR</name>
<sequence length="543" mass="60324">MSIVSGADSDTTSNIGSIATQPPPSVMDLEGVSYENGTWQFSNPDNGKRSVDDSMMLDCLYYSYGRAKGWDIPKPIDYDYVSIHVNGHLDRNCRVYWTMVEEDGEVSSSMKPVNYKCIWSKFELIRMGVDYSDLKGNAAARYPKPEPLASPSAQGGALSSLFSNYNWSDKEAEYVFSSMIQSSGRDHKHREWQKNKGRGGFSKKNQSVRGTERGLKPAEEAGPSFLGFYSKRAGKARQDGQGKDDHMRPLYALVIANPRHKPSNPTRRSNYKPKPPRNQGEYPDSYDGAGQTNTLPQCLDGHQHICYNCGSSMDHKLCDARGPGQPDMSLSIFAQEFGPSTFGHPFVVHILDVIVSALSDVDEPGRDREKLKLKDQGAGTIEGIVEFAPKAPRCQAPSAQTPLKLMIRLKLKLNFFKAQGGSPAEFCRVQGQVLKFARKLTPRIHSIYFHFPLNRFNLSSILEITDASFSGLRLCFQHEDGLDDRQGPGADGGKYGGKVKVIFRPHVQPWHASSTLVHEAGLARLLYYLAPHTFLSVSNSMPN</sequence>
<feature type="region of interest" description="Disordered" evidence="1">
    <location>
        <begin position="185"/>
        <end position="223"/>
    </location>
</feature>
<protein>
    <submittedName>
        <fullName evidence="2">Uncharacterized protein</fullName>
    </submittedName>
</protein>
<comment type="caution">
    <text evidence="2">The sequence shown here is derived from an EMBL/GenBank/DDBJ whole genome shotgun (WGS) entry which is preliminary data.</text>
</comment>
<evidence type="ECO:0000313" key="3">
    <source>
        <dbReference type="Proteomes" id="UP001163846"/>
    </source>
</evidence>
<reference evidence="2" key="1">
    <citation type="submission" date="2022-08" db="EMBL/GenBank/DDBJ databases">
        <authorList>
            <consortium name="DOE Joint Genome Institute"/>
            <person name="Min B."/>
            <person name="Riley R."/>
            <person name="Sierra-Patev S."/>
            <person name="Naranjo-Ortiz M."/>
            <person name="Looney B."/>
            <person name="Konkel Z."/>
            <person name="Slot J.C."/>
            <person name="Sakamoto Y."/>
            <person name="Steenwyk J.L."/>
            <person name="Rokas A."/>
            <person name="Carro J."/>
            <person name="Camarero S."/>
            <person name="Ferreira P."/>
            <person name="Molpeceres G."/>
            <person name="Ruiz-Duenas F.J."/>
            <person name="Serrano A."/>
            <person name="Henrissat B."/>
            <person name="Drula E."/>
            <person name="Hughes K.W."/>
            <person name="Mata J.L."/>
            <person name="Ishikawa N.K."/>
            <person name="Vargas-Isla R."/>
            <person name="Ushijima S."/>
            <person name="Smith C.A."/>
            <person name="Ahrendt S."/>
            <person name="Andreopoulos W."/>
            <person name="He G."/>
            <person name="Labutti K."/>
            <person name="Lipzen A."/>
            <person name="Ng V."/>
            <person name="Sandor L."/>
            <person name="Barry K."/>
            <person name="Martinez A.T."/>
            <person name="Xiao Y."/>
            <person name="Gibbons J.G."/>
            <person name="Terashima K."/>
            <person name="Hibbett D.S."/>
            <person name="Grigoriev I.V."/>
        </authorList>
    </citation>
    <scope>NUCLEOTIDE SEQUENCE</scope>
    <source>
        <strain evidence="2">TFB9207</strain>
    </source>
</reference>
<dbReference type="Proteomes" id="UP001163846">
    <property type="component" value="Unassembled WGS sequence"/>
</dbReference>
<feature type="compositionally biased region" description="Basic and acidic residues" evidence="1">
    <location>
        <begin position="210"/>
        <end position="219"/>
    </location>
</feature>